<proteinExistence type="predicted"/>
<name>A0AA39J8A8_ARMTA</name>
<dbReference type="RefSeq" id="XP_060322337.1">
    <property type="nucleotide sequence ID" value="XM_060470526.1"/>
</dbReference>
<protein>
    <submittedName>
        <fullName evidence="2">Uncharacterized protein</fullName>
    </submittedName>
</protein>
<comment type="caution">
    <text evidence="2">The sequence shown here is derived from an EMBL/GenBank/DDBJ whole genome shotgun (WGS) entry which is preliminary data.</text>
</comment>
<gene>
    <name evidence="2" type="ORF">EV420DRAFT_1487441</name>
</gene>
<feature type="compositionally biased region" description="Basic and acidic residues" evidence="1">
    <location>
        <begin position="31"/>
        <end position="47"/>
    </location>
</feature>
<accession>A0AA39J8A8</accession>
<dbReference type="GeneID" id="85354074"/>
<evidence type="ECO:0000313" key="3">
    <source>
        <dbReference type="Proteomes" id="UP001175211"/>
    </source>
</evidence>
<evidence type="ECO:0000313" key="2">
    <source>
        <dbReference type="EMBL" id="KAK0436659.1"/>
    </source>
</evidence>
<reference evidence="2" key="1">
    <citation type="submission" date="2023-06" db="EMBL/GenBank/DDBJ databases">
        <authorList>
            <consortium name="Lawrence Berkeley National Laboratory"/>
            <person name="Ahrendt S."/>
            <person name="Sahu N."/>
            <person name="Indic B."/>
            <person name="Wong-Bajracharya J."/>
            <person name="Merenyi Z."/>
            <person name="Ke H.-M."/>
            <person name="Monk M."/>
            <person name="Kocsube S."/>
            <person name="Drula E."/>
            <person name="Lipzen A."/>
            <person name="Balint B."/>
            <person name="Henrissat B."/>
            <person name="Andreopoulos B."/>
            <person name="Martin F.M."/>
            <person name="Harder C.B."/>
            <person name="Rigling D."/>
            <person name="Ford K.L."/>
            <person name="Foster G.D."/>
            <person name="Pangilinan J."/>
            <person name="Papanicolaou A."/>
            <person name="Barry K."/>
            <person name="LaButti K."/>
            <person name="Viragh M."/>
            <person name="Koriabine M."/>
            <person name="Yan M."/>
            <person name="Riley R."/>
            <person name="Champramary S."/>
            <person name="Plett K.L."/>
            <person name="Tsai I.J."/>
            <person name="Slot J."/>
            <person name="Sipos G."/>
            <person name="Plett J."/>
            <person name="Nagy L.G."/>
            <person name="Grigoriev I.V."/>
        </authorList>
    </citation>
    <scope>NUCLEOTIDE SEQUENCE</scope>
    <source>
        <strain evidence="2">CCBAS 213</strain>
    </source>
</reference>
<keyword evidence="3" id="KW-1185">Reference proteome</keyword>
<dbReference type="Proteomes" id="UP001175211">
    <property type="component" value="Unassembled WGS sequence"/>
</dbReference>
<dbReference type="EMBL" id="JAUEPS010000123">
    <property type="protein sequence ID" value="KAK0436659.1"/>
    <property type="molecule type" value="Genomic_DNA"/>
</dbReference>
<sequence length="153" mass="17730">MAVINGMSLHTAHRNPKAQFRMAEVVLQRKERERTYANEKKLANEKKSKNRPRTMNPKGTHKYVHHDSPPLKSSSNMDARVEKNTWKGRYRNVKREEGRRLRRIAKGPRMSTNAKIGFILANVFYGLFKDCAGVWFSRKRCSNSSPVPTESED</sequence>
<dbReference type="AlphaFoldDB" id="A0AA39J8A8"/>
<organism evidence="2 3">
    <name type="scientific">Armillaria tabescens</name>
    <name type="common">Ringless honey mushroom</name>
    <name type="synonym">Agaricus tabescens</name>
    <dbReference type="NCBI Taxonomy" id="1929756"/>
    <lineage>
        <taxon>Eukaryota</taxon>
        <taxon>Fungi</taxon>
        <taxon>Dikarya</taxon>
        <taxon>Basidiomycota</taxon>
        <taxon>Agaricomycotina</taxon>
        <taxon>Agaricomycetes</taxon>
        <taxon>Agaricomycetidae</taxon>
        <taxon>Agaricales</taxon>
        <taxon>Marasmiineae</taxon>
        <taxon>Physalacriaceae</taxon>
        <taxon>Desarmillaria</taxon>
    </lineage>
</organism>
<evidence type="ECO:0000256" key="1">
    <source>
        <dbReference type="SAM" id="MobiDB-lite"/>
    </source>
</evidence>
<feature type="region of interest" description="Disordered" evidence="1">
    <location>
        <begin position="31"/>
        <end position="85"/>
    </location>
</feature>